<proteinExistence type="predicted"/>
<name>A0ABU9IJR2_9FLAO</name>
<evidence type="ECO:0000313" key="2">
    <source>
        <dbReference type="EMBL" id="MEL1252651.1"/>
    </source>
</evidence>
<evidence type="ECO:0000313" key="3">
    <source>
        <dbReference type="Proteomes" id="UP001485226"/>
    </source>
</evidence>
<dbReference type="EC" id="2.4.-.-" evidence="2"/>
<organism evidence="2 3">
    <name type="scientific">Flavobacterium calami</name>
    <dbReference type="NCBI Taxonomy" id="3139144"/>
    <lineage>
        <taxon>Bacteria</taxon>
        <taxon>Pseudomonadati</taxon>
        <taxon>Bacteroidota</taxon>
        <taxon>Flavobacteriia</taxon>
        <taxon>Flavobacteriales</taxon>
        <taxon>Flavobacteriaceae</taxon>
        <taxon>Flavobacterium</taxon>
    </lineage>
</organism>
<dbReference type="PANTHER" id="PTHR22916:SF3">
    <property type="entry name" value="UDP-GLCNAC:BETAGAL BETA-1,3-N-ACETYLGLUCOSAMINYLTRANSFERASE-LIKE PROTEIN 1"/>
    <property type="match status" value="1"/>
</dbReference>
<protein>
    <submittedName>
        <fullName evidence="2">Glycosyltransferase family 2 protein</fullName>
        <ecNumber evidence="2">2.4.-.-</ecNumber>
    </submittedName>
</protein>
<accession>A0ABU9IJR2</accession>
<keyword evidence="2" id="KW-0328">Glycosyltransferase</keyword>
<sequence>MGNSGLVSIIMPAYNPGEYINDAIRSVLDQTYSDWELIIVDDGSTDNTAQKVKSWIEKDNRIQYYYQENGKQGKARNLGVSKSKGEYLAFLDADDLWLSEKLEFQIKEIQEKKVDLVFSDSYVFNNNEIVDTSKRMNVPDEVFYSENDIKLFLEGNRIPILTVLVKKEKVINVGCFSEELPIQNVEDYHLWLKLLMSNYLFYSSNRVMGMYRVHSNAATSSDKLVLNKIPNVLFDLKHRHPDYKNEIQQALKIKFRFIYNRNLFTKSELAFWIKINTQYLSKSYLVFIYLFLNILLPTKITKRSLIYFLNA</sequence>
<dbReference type="SUPFAM" id="SSF53448">
    <property type="entry name" value="Nucleotide-diphospho-sugar transferases"/>
    <property type="match status" value="1"/>
</dbReference>
<dbReference type="PANTHER" id="PTHR22916">
    <property type="entry name" value="GLYCOSYLTRANSFERASE"/>
    <property type="match status" value="1"/>
</dbReference>
<dbReference type="Proteomes" id="UP001485226">
    <property type="component" value="Unassembled WGS sequence"/>
</dbReference>
<feature type="domain" description="Glycosyltransferase 2-like" evidence="1">
    <location>
        <begin position="8"/>
        <end position="136"/>
    </location>
</feature>
<dbReference type="GO" id="GO:0016757">
    <property type="term" value="F:glycosyltransferase activity"/>
    <property type="evidence" value="ECO:0007669"/>
    <property type="project" value="UniProtKB-KW"/>
</dbReference>
<dbReference type="RefSeq" id="WP_341689233.1">
    <property type="nucleotide sequence ID" value="NZ_JBBYHS010000002.1"/>
</dbReference>
<dbReference type="Gene3D" id="3.90.550.10">
    <property type="entry name" value="Spore Coat Polysaccharide Biosynthesis Protein SpsA, Chain A"/>
    <property type="match status" value="1"/>
</dbReference>
<keyword evidence="2" id="KW-0808">Transferase</keyword>
<dbReference type="InterPro" id="IPR029044">
    <property type="entry name" value="Nucleotide-diphossugar_trans"/>
</dbReference>
<dbReference type="EMBL" id="JBBYHS010000002">
    <property type="protein sequence ID" value="MEL1252651.1"/>
    <property type="molecule type" value="Genomic_DNA"/>
</dbReference>
<comment type="caution">
    <text evidence="2">The sequence shown here is derived from an EMBL/GenBank/DDBJ whole genome shotgun (WGS) entry which is preliminary data.</text>
</comment>
<reference evidence="2 3" key="1">
    <citation type="submission" date="2024-04" db="EMBL/GenBank/DDBJ databases">
        <title>Flavobacterium sp. DGU38 16S ribosomal RNA gene Genome sequencing and assembly.</title>
        <authorList>
            <person name="Park S."/>
        </authorList>
    </citation>
    <scope>NUCLEOTIDE SEQUENCE [LARGE SCALE GENOMIC DNA]</scope>
    <source>
        <strain evidence="2 3">DGU38</strain>
    </source>
</reference>
<dbReference type="InterPro" id="IPR001173">
    <property type="entry name" value="Glyco_trans_2-like"/>
</dbReference>
<keyword evidence="3" id="KW-1185">Reference proteome</keyword>
<evidence type="ECO:0000259" key="1">
    <source>
        <dbReference type="Pfam" id="PF00535"/>
    </source>
</evidence>
<dbReference type="Pfam" id="PF00535">
    <property type="entry name" value="Glycos_transf_2"/>
    <property type="match status" value="1"/>
</dbReference>
<gene>
    <name evidence="2" type="ORF">AAEO57_02585</name>
</gene>